<sequence length="69" mass="7757">MEKIFDSKKAILSFKAVGDNKPRKQTLANLIEDASDESILDLSDVFNNLAPTDEPLEKLAIIDTHHYDI</sequence>
<protein>
    <recommendedName>
        <fullName evidence="1">DUF1659 domain-containing protein</fullName>
    </recommendedName>
</protein>
<feature type="domain" description="DUF1659" evidence="1">
    <location>
        <begin position="3"/>
        <end position="65"/>
    </location>
</feature>
<accession>A0ABY5P1T1</accession>
<dbReference type="InterPro" id="IPR012454">
    <property type="entry name" value="DUF1659"/>
</dbReference>
<dbReference type="EMBL" id="CP102451">
    <property type="protein sequence ID" value="UUV99889.1"/>
    <property type="molecule type" value="Genomic_DNA"/>
</dbReference>
<gene>
    <name evidence="2" type="ORF">G314FT_20580</name>
</gene>
<dbReference type="Pfam" id="PF07872">
    <property type="entry name" value="DUF1659"/>
    <property type="match status" value="1"/>
</dbReference>
<evidence type="ECO:0000313" key="3">
    <source>
        <dbReference type="Proteomes" id="UP001058273"/>
    </source>
</evidence>
<keyword evidence="3" id="KW-1185">Reference proteome</keyword>
<dbReference type="RefSeq" id="WP_257701363.1">
    <property type="nucleotide sequence ID" value="NZ_CP102451.1"/>
</dbReference>
<evidence type="ECO:0000259" key="1">
    <source>
        <dbReference type="Pfam" id="PF07872"/>
    </source>
</evidence>
<reference evidence="2" key="2">
    <citation type="submission" date="2022-08" db="EMBL/GenBank/DDBJ databases">
        <authorList>
            <person name="Poehlein A."/>
            <person name="Guzman J."/>
            <person name="Daniel R."/>
            <person name="Vilcinskas A."/>
        </authorList>
    </citation>
    <scope>NUCLEOTIDE SEQUENCE</scope>
    <source>
        <strain evidence="2">G314FT</strain>
    </source>
</reference>
<organism evidence="2 3">
    <name type="scientific">Vagococcus luciliae</name>
    <dbReference type="NCBI Taxonomy" id="2920380"/>
    <lineage>
        <taxon>Bacteria</taxon>
        <taxon>Bacillati</taxon>
        <taxon>Bacillota</taxon>
        <taxon>Bacilli</taxon>
        <taxon>Lactobacillales</taxon>
        <taxon>Enterococcaceae</taxon>
        <taxon>Vagococcus</taxon>
    </lineage>
</organism>
<proteinExistence type="predicted"/>
<reference evidence="2" key="1">
    <citation type="submission" date="2022-08" db="EMBL/GenBank/DDBJ databases">
        <title>Genome sequence of Vagococcus luciliae DSM 112651.</title>
        <authorList>
            <person name="Juan G."/>
            <person name="Anja P."/>
            <person name="Rolf D."/>
            <person name="Kampfer P."/>
            <person name="Vilcinskas A."/>
        </authorList>
    </citation>
    <scope>NUCLEOTIDE SEQUENCE</scope>
    <source>
        <strain evidence="2">G314FT</strain>
    </source>
</reference>
<dbReference type="Proteomes" id="UP001058273">
    <property type="component" value="Chromosome"/>
</dbReference>
<name>A0ABY5P1T1_9ENTE</name>
<evidence type="ECO:0000313" key="2">
    <source>
        <dbReference type="EMBL" id="UUV99889.1"/>
    </source>
</evidence>